<evidence type="ECO:0000256" key="1">
    <source>
        <dbReference type="ARBA" id="ARBA00001947"/>
    </source>
</evidence>
<dbReference type="GO" id="GO:0006508">
    <property type="term" value="P:proteolysis"/>
    <property type="evidence" value="ECO:0007669"/>
    <property type="project" value="UniProtKB-KW"/>
</dbReference>
<feature type="compositionally biased region" description="Low complexity" evidence="8">
    <location>
        <begin position="49"/>
        <end position="61"/>
    </location>
</feature>
<comment type="cofactor">
    <cofactor evidence="1">
        <name>Zn(2+)</name>
        <dbReference type="ChEBI" id="CHEBI:29105"/>
    </cofactor>
</comment>
<dbReference type="Gene3D" id="3.40.630.10">
    <property type="entry name" value="Zn peptidases"/>
    <property type="match status" value="1"/>
</dbReference>
<evidence type="ECO:0000256" key="5">
    <source>
        <dbReference type="ARBA" id="ARBA00022833"/>
    </source>
</evidence>
<dbReference type="GO" id="GO:0008270">
    <property type="term" value="F:zinc ion binding"/>
    <property type="evidence" value="ECO:0007669"/>
    <property type="project" value="InterPro"/>
</dbReference>
<dbReference type="PANTHER" id="PTHR11705">
    <property type="entry name" value="PROTEASE FAMILY M14 CARBOXYPEPTIDASE A,B"/>
    <property type="match status" value="1"/>
</dbReference>
<dbReference type="PROSITE" id="PS52035">
    <property type="entry name" value="PEPTIDASE_M14"/>
    <property type="match status" value="1"/>
</dbReference>
<keyword evidence="11" id="KW-0121">Carboxypeptidase</keyword>
<name>A0A495XT75_9MICO</name>
<keyword evidence="4" id="KW-0378">Hydrolase</keyword>
<feature type="signal peptide" evidence="9">
    <location>
        <begin position="1"/>
        <end position="30"/>
    </location>
</feature>
<dbReference type="PANTHER" id="PTHR11705:SF143">
    <property type="entry name" value="SLL0236 PROTEIN"/>
    <property type="match status" value="1"/>
</dbReference>
<keyword evidence="6" id="KW-0482">Metalloprotease</keyword>
<accession>A0A495XT75</accession>
<dbReference type="AlphaFoldDB" id="A0A495XT75"/>
<dbReference type="GO" id="GO:0005615">
    <property type="term" value="C:extracellular space"/>
    <property type="evidence" value="ECO:0007669"/>
    <property type="project" value="TreeGrafter"/>
</dbReference>
<organism evidence="11 12">
    <name type="scientific">Terracoccus luteus</name>
    <dbReference type="NCBI Taxonomy" id="53356"/>
    <lineage>
        <taxon>Bacteria</taxon>
        <taxon>Bacillati</taxon>
        <taxon>Actinomycetota</taxon>
        <taxon>Actinomycetes</taxon>
        <taxon>Micrococcales</taxon>
        <taxon>Intrasporangiaceae</taxon>
        <taxon>Terracoccus</taxon>
    </lineage>
</organism>
<evidence type="ECO:0000256" key="3">
    <source>
        <dbReference type="ARBA" id="ARBA00022670"/>
    </source>
</evidence>
<comment type="similarity">
    <text evidence="2 7">Belongs to the peptidase M14 family.</text>
</comment>
<evidence type="ECO:0000256" key="9">
    <source>
        <dbReference type="SAM" id="SignalP"/>
    </source>
</evidence>
<gene>
    <name evidence="11" type="ORF">DFJ68_0537</name>
</gene>
<evidence type="ECO:0000313" key="12">
    <source>
        <dbReference type="Proteomes" id="UP000278440"/>
    </source>
</evidence>
<dbReference type="GO" id="GO:0004181">
    <property type="term" value="F:metallocarboxypeptidase activity"/>
    <property type="evidence" value="ECO:0007669"/>
    <property type="project" value="InterPro"/>
</dbReference>
<feature type="domain" description="Peptidase M14" evidence="10">
    <location>
        <begin position="101"/>
        <end position="346"/>
    </location>
</feature>
<reference evidence="11 12" key="1">
    <citation type="submission" date="2018-10" db="EMBL/GenBank/DDBJ databases">
        <title>Sequencing the genomes of 1000 actinobacteria strains.</title>
        <authorList>
            <person name="Klenk H.-P."/>
        </authorList>
    </citation>
    <scope>NUCLEOTIDE SEQUENCE [LARGE SCALE GENOMIC DNA]</scope>
    <source>
        <strain evidence="11 12">DSM 44267</strain>
    </source>
</reference>
<dbReference type="RefSeq" id="WP_211333251.1">
    <property type="nucleotide sequence ID" value="NZ_RBXT01000001.1"/>
</dbReference>
<keyword evidence="5" id="KW-0862">Zinc</keyword>
<dbReference type="SUPFAM" id="SSF53187">
    <property type="entry name" value="Zn-dependent exopeptidases"/>
    <property type="match status" value="1"/>
</dbReference>
<keyword evidence="3" id="KW-0645">Protease</keyword>
<evidence type="ECO:0000256" key="2">
    <source>
        <dbReference type="ARBA" id="ARBA00005988"/>
    </source>
</evidence>
<keyword evidence="12" id="KW-1185">Reference proteome</keyword>
<protein>
    <submittedName>
        <fullName evidence="11">Zinc carboxypeptidase</fullName>
    </submittedName>
</protein>
<sequence length="491" mass="51917">MRPRKLLLSSVLTVALTGTLGLASTGAAGAAGALGAADDPASTRDLPRRSAPALPAPERVGAPDAAALAEALTTRGPAASAPGQRVADGPLTGFEQRGGSDWTTLEEERRFLRQVDALSDKVSISPAGRTLEGRRLDLVQIGSGPRTQQQVAAGSSVLIACSQHGNEPAGREACLSMIRDLALDESPATKRLLENTTVLVVPTANPDGRAADTRGNSDGIDINRDHLALTTNEAKAIAKIVRDYKPQVVHDAHEYGGARDVYDRDLIRLWPRNLNVDKDVRALAVSLADDYIDPAVQSEGYTTGEYGIFYGPDGSPIAQVAGDEDERIMRNTMGLKHSVGQLVESLVNDFDDDETETENKLRRVRTQTLSLMGTTALVLEKRDQLLSTTRAAAEEATAEGAAGDQPFFFAGADNDLPSSGSVDLSPPCAYTMTVDQLAQVRQTLTLHGVSFTRAGGVVTVSMAQPAQPLIPLLLDARANNELLAATPVECG</sequence>
<keyword evidence="9" id="KW-0732">Signal</keyword>
<dbReference type="SMART" id="SM00631">
    <property type="entry name" value="Zn_pept"/>
    <property type="match status" value="1"/>
</dbReference>
<feature type="chain" id="PRO_5019833859" evidence="9">
    <location>
        <begin position="31"/>
        <end position="491"/>
    </location>
</feature>
<dbReference type="CDD" id="cd06242">
    <property type="entry name" value="M14-like"/>
    <property type="match status" value="1"/>
</dbReference>
<comment type="caution">
    <text evidence="7">Lacks conserved residue(s) required for the propagation of feature annotation.</text>
</comment>
<evidence type="ECO:0000256" key="6">
    <source>
        <dbReference type="ARBA" id="ARBA00023049"/>
    </source>
</evidence>
<dbReference type="Proteomes" id="UP000278440">
    <property type="component" value="Unassembled WGS sequence"/>
</dbReference>
<evidence type="ECO:0000256" key="8">
    <source>
        <dbReference type="SAM" id="MobiDB-lite"/>
    </source>
</evidence>
<dbReference type="InterPro" id="IPR000834">
    <property type="entry name" value="Peptidase_M14"/>
</dbReference>
<evidence type="ECO:0000259" key="10">
    <source>
        <dbReference type="PROSITE" id="PS52035"/>
    </source>
</evidence>
<dbReference type="EMBL" id="RBXT01000001">
    <property type="protein sequence ID" value="RKT77122.1"/>
    <property type="molecule type" value="Genomic_DNA"/>
</dbReference>
<evidence type="ECO:0000256" key="4">
    <source>
        <dbReference type="ARBA" id="ARBA00022801"/>
    </source>
</evidence>
<evidence type="ECO:0000256" key="7">
    <source>
        <dbReference type="PROSITE-ProRule" id="PRU01379"/>
    </source>
</evidence>
<feature type="region of interest" description="Disordered" evidence="8">
    <location>
        <begin position="32"/>
        <end position="61"/>
    </location>
</feature>
<evidence type="ECO:0000313" key="11">
    <source>
        <dbReference type="EMBL" id="RKT77122.1"/>
    </source>
</evidence>
<proteinExistence type="inferred from homology"/>
<feature type="region of interest" description="Disordered" evidence="8">
    <location>
        <begin position="75"/>
        <end position="102"/>
    </location>
</feature>
<comment type="caution">
    <text evidence="11">The sequence shown here is derived from an EMBL/GenBank/DDBJ whole genome shotgun (WGS) entry which is preliminary data.</text>
</comment>
<dbReference type="Pfam" id="PF00246">
    <property type="entry name" value="Peptidase_M14"/>
    <property type="match status" value="1"/>
</dbReference>